<gene>
    <name evidence="3" type="ORF">Poli38472_002874</name>
</gene>
<dbReference type="AlphaFoldDB" id="A0A8K1C5I6"/>
<evidence type="ECO:0000256" key="1">
    <source>
        <dbReference type="SAM" id="Phobius"/>
    </source>
</evidence>
<proteinExistence type="predicted"/>
<keyword evidence="2" id="KW-0732">Signal</keyword>
<accession>A0A8K1C5I6</accession>
<keyword evidence="1" id="KW-1133">Transmembrane helix</keyword>
<name>A0A8K1C5I6_PYTOL</name>
<evidence type="ECO:0000313" key="4">
    <source>
        <dbReference type="Proteomes" id="UP000794436"/>
    </source>
</evidence>
<keyword evidence="1" id="KW-0472">Membrane</keyword>
<dbReference type="EMBL" id="SPLM01000144">
    <property type="protein sequence ID" value="TMW56949.1"/>
    <property type="molecule type" value="Genomic_DNA"/>
</dbReference>
<reference evidence="3" key="1">
    <citation type="submission" date="2019-03" db="EMBL/GenBank/DDBJ databases">
        <title>Long read genome sequence of the mycoparasitic Pythium oligandrum ATCC 38472 isolated from sugarbeet rhizosphere.</title>
        <authorList>
            <person name="Gaulin E."/>
        </authorList>
    </citation>
    <scope>NUCLEOTIDE SEQUENCE</scope>
    <source>
        <strain evidence="3">ATCC 38472_TT</strain>
    </source>
</reference>
<feature type="signal peptide" evidence="2">
    <location>
        <begin position="1"/>
        <end position="26"/>
    </location>
</feature>
<keyword evidence="4" id="KW-1185">Reference proteome</keyword>
<evidence type="ECO:0000256" key="2">
    <source>
        <dbReference type="SAM" id="SignalP"/>
    </source>
</evidence>
<keyword evidence="1" id="KW-0812">Transmembrane</keyword>
<feature type="chain" id="PRO_5035422314" evidence="2">
    <location>
        <begin position="27"/>
        <end position="242"/>
    </location>
</feature>
<dbReference type="OrthoDB" id="128254at2759"/>
<organism evidence="3 4">
    <name type="scientific">Pythium oligandrum</name>
    <name type="common">Mycoparasitic fungus</name>
    <dbReference type="NCBI Taxonomy" id="41045"/>
    <lineage>
        <taxon>Eukaryota</taxon>
        <taxon>Sar</taxon>
        <taxon>Stramenopiles</taxon>
        <taxon>Oomycota</taxon>
        <taxon>Peronosporomycetes</taxon>
        <taxon>Pythiales</taxon>
        <taxon>Pythiaceae</taxon>
        <taxon>Pythium</taxon>
    </lineage>
</organism>
<comment type="caution">
    <text evidence="3">The sequence shown here is derived from an EMBL/GenBank/DDBJ whole genome shotgun (WGS) entry which is preliminary data.</text>
</comment>
<dbReference type="Proteomes" id="UP000794436">
    <property type="component" value="Unassembled WGS sequence"/>
</dbReference>
<evidence type="ECO:0000313" key="3">
    <source>
        <dbReference type="EMBL" id="TMW56949.1"/>
    </source>
</evidence>
<protein>
    <submittedName>
        <fullName evidence="3">Uncharacterized protein</fullName>
    </submittedName>
</protein>
<feature type="transmembrane region" description="Helical" evidence="1">
    <location>
        <begin position="114"/>
        <end position="135"/>
    </location>
</feature>
<sequence>MGVVSGKRKTFMVLVTLAALFAIATAQDATNTTASGCEICRDEGKCGQAFQAGPGQFCGNWLSKASERHACCCPTNAVCYNKNNYECRCQPAKGSSSNSNSSTNKPEEKKKTSWVFILIGVLIAGALIGGVIYFCMRRKDEEAETTVTYVVEQPAYVAAPPPNQYGNQYGGQPGYGQAPVYAPAPVYHHQSPQRSGPGMGAGVAVGAAAGLVGGLIISDMINDAGDNGGSGGYEDEGFAGDF</sequence>